<dbReference type="Proteomes" id="UP000694523">
    <property type="component" value="Unplaced"/>
</dbReference>
<evidence type="ECO:0000313" key="3">
    <source>
        <dbReference type="Proteomes" id="UP000694523"/>
    </source>
</evidence>
<keyword evidence="3" id="KW-1185">Reference proteome</keyword>
<accession>A0A8C6WWU4</accession>
<dbReference type="GO" id="GO:0046872">
    <property type="term" value="F:metal ion binding"/>
    <property type="evidence" value="ECO:0007669"/>
    <property type="project" value="InterPro"/>
</dbReference>
<dbReference type="AlphaFoldDB" id="A0A8C6WWU4"/>
<organism evidence="2 3">
    <name type="scientific">Neogobius melanostomus</name>
    <name type="common">round goby</name>
    <dbReference type="NCBI Taxonomy" id="47308"/>
    <lineage>
        <taxon>Eukaryota</taxon>
        <taxon>Metazoa</taxon>
        <taxon>Chordata</taxon>
        <taxon>Craniata</taxon>
        <taxon>Vertebrata</taxon>
        <taxon>Euteleostomi</taxon>
        <taxon>Actinopterygii</taxon>
        <taxon>Neopterygii</taxon>
        <taxon>Teleostei</taxon>
        <taxon>Neoteleostei</taxon>
        <taxon>Acanthomorphata</taxon>
        <taxon>Gobiaria</taxon>
        <taxon>Gobiiformes</taxon>
        <taxon>Gobioidei</taxon>
        <taxon>Gobiidae</taxon>
        <taxon>Benthophilinae</taxon>
        <taxon>Neogobiini</taxon>
        <taxon>Neogobius</taxon>
    </lineage>
</organism>
<reference evidence="2" key="2">
    <citation type="submission" date="2025-09" db="UniProtKB">
        <authorList>
            <consortium name="Ensembl"/>
        </authorList>
    </citation>
    <scope>IDENTIFICATION</scope>
</reference>
<dbReference type="Pfam" id="PF00080">
    <property type="entry name" value="Sod_Cu"/>
    <property type="match status" value="1"/>
</dbReference>
<evidence type="ECO:0000313" key="2">
    <source>
        <dbReference type="Ensembl" id="ENSNMLP00000037408.1"/>
    </source>
</evidence>
<dbReference type="PANTHER" id="PTHR20910:SF1">
    <property type="entry name" value="SUPEROXIDE DISMUTASE COPPER_ZINC BINDING DOMAIN-CONTAINING PROTEIN"/>
    <property type="match status" value="1"/>
</dbReference>
<feature type="domain" description="Superoxide dismutase copper/zinc binding" evidence="1">
    <location>
        <begin position="24"/>
        <end position="143"/>
    </location>
</feature>
<evidence type="ECO:0000259" key="1">
    <source>
        <dbReference type="Pfam" id="PF00080"/>
    </source>
</evidence>
<protein>
    <recommendedName>
        <fullName evidence="1">Superoxide dismutase copper/zinc binding domain-containing protein</fullName>
    </recommendedName>
</protein>
<dbReference type="InterPro" id="IPR053257">
    <property type="entry name" value="Cu-only_SOD"/>
</dbReference>
<sequence>MDKTALLVTPKARLGTWFGPGTSNGQIWFSQSVPQGPTTVNVSLTGLNSLAGGYHVHVLPITSGSTHPCSDANILGHFNPLNWKVTDSPGPGIGSLDQYEVGDIGGKFGILTGRNDYQAVFLDTNLPLMGPYSIVRRSVVVHYTNGSRYNVCSVSTNTLFCCCCFYNSGDTCGIFAIVESIVH</sequence>
<dbReference type="Ensembl" id="ENSNMLT00000041659.1">
    <property type="protein sequence ID" value="ENSNMLP00000037408.1"/>
    <property type="gene ID" value="ENSNMLG00000023151.1"/>
</dbReference>
<proteinExistence type="predicted"/>
<dbReference type="InterPro" id="IPR001424">
    <property type="entry name" value="SOD_Cu_Zn_dom"/>
</dbReference>
<reference evidence="2" key="1">
    <citation type="submission" date="2025-08" db="UniProtKB">
        <authorList>
            <consortium name="Ensembl"/>
        </authorList>
    </citation>
    <scope>IDENTIFICATION</scope>
</reference>
<dbReference type="Gene3D" id="2.60.40.200">
    <property type="entry name" value="Superoxide dismutase, copper/zinc binding domain"/>
    <property type="match status" value="1"/>
</dbReference>
<dbReference type="SUPFAM" id="SSF49329">
    <property type="entry name" value="Cu,Zn superoxide dismutase-like"/>
    <property type="match status" value="1"/>
</dbReference>
<dbReference type="InterPro" id="IPR036423">
    <property type="entry name" value="SOD-like_Cu/Zn_dom_sf"/>
</dbReference>
<dbReference type="PANTHER" id="PTHR20910">
    <property type="entry name" value="AGAP001623-PA"/>
    <property type="match status" value="1"/>
</dbReference>
<dbReference type="GO" id="GO:0006801">
    <property type="term" value="P:superoxide metabolic process"/>
    <property type="evidence" value="ECO:0007669"/>
    <property type="project" value="InterPro"/>
</dbReference>
<name>A0A8C6WWU4_9GOBI</name>